<gene>
    <name evidence="1" type="ORF">LCGC14_1705780</name>
</gene>
<dbReference type="EMBL" id="LAZR01015138">
    <property type="protein sequence ID" value="KKM14472.1"/>
    <property type="molecule type" value="Genomic_DNA"/>
</dbReference>
<organism evidence="1">
    <name type="scientific">marine sediment metagenome</name>
    <dbReference type="NCBI Taxonomy" id="412755"/>
    <lineage>
        <taxon>unclassified sequences</taxon>
        <taxon>metagenomes</taxon>
        <taxon>ecological metagenomes</taxon>
    </lineage>
</organism>
<protein>
    <submittedName>
        <fullName evidence="1">Uncharacterized protein</fullName>
    </submittedName>
</protein>
<reference evidence="1" key="1">
    <citation type="journal article" date="2015" name="Nature">
        <title>Complex archaea that bridge the gap between prokaryotes and eukaryotes.</title>
        <authorList>
            <person name="Spang A."/>
            <person name="Saw J.H."/>
            <person name="Jorgensen S.L."/>
            <person name="Zaremba-Niedzwiedzka K."/>
            <person name="Martijn J."/>
            <person name="Lind A.E."/>
            <person name="van Eijk R."/>
            <person name="Schleper C."/>
            <person name="Guy L."/>
            <person name="Ettema T.J."/>
        </authorList>
    </citation>
    <scope>NUCLEOTIDE SEQUENCE</scope>
</reference>
<proteinExistence type="predicted"/>
<accession>A0A0F9HH54</accession>
<dbReference type="AlphaFoldDB" id="A0A0F9HH54"/>
<sequence>MVVKEVKSEKKCKDCGEPAYSFQVGWEEPETKIINWYSPRHYNQCKECRDEMYKKIMEKRKTSLNEDCANNE</sequence>
<comment type="caution">
    <text evidence="1">The sequence shown here is derived from an EMBL/GenBank/DDBJ whole genome shotgun (WGS) entry which is preliminary data.</text>
</comment>
<name>A0A0F9HH54_9ZZZZ</name>
<evidence type="ECO:0000313" key="1">
    <source>
        <dbReference type="EMBL" id="KKM14472.1"/>
    </source>
</evidence>